<reference evidence="1 2" key="2">
    <citation type="journal article" date="2018" name="Nature">
        <title>Mutant phenotypes for thousands of bacterial genes of unknown function.</title>
        <authorList>
            <person name="Price M.N."/>
            <person name="Wetmore K.M."/>
            <person name="Waters R.J."/>
            <person name="Callaghan M."/>
            <person name="Ray J."/>
            <person name="Liu H."/>
            <person name="Kuehl J.V."/>
            <person name="Melnyk R.A."/>
            <person name="Lamson J.S."/>
            <person name="Suh Y."/>
            <person name="Carlson H.K."/>
            <person name="Esquivel Z."/>
            <person name="Sadeeshkumar H."/>
            <person name="Chakraborty R."/>
            <person name="Zane G.M."/>
            <person name="Rubin B.E."/>
            <person name="Wall J.D."/>
            <person name="Visel A."/>
            <person name="Bristow J."/>
            <person name="Blow M.J."/>
            <person name="Arkin A.P."/>
            <person name="Deutschbauer A.M."/>
        </authorList>
    </citation>
    <scope>NUCLEOTIDE SEQUENCE [LARGE SCALE GENOMIC DNA]</scope>
    <source>
        <strain evidence="1 2">FW300-N1B4</strain>
    </source>
</reference>
<sequence length="375" mass="41973">MYKIQYQRLVNNFALNLNSVKAALIIARAYGRETYDPLTDTFGAKMPGYQDVREPKAILEEDPQNQMMDFVRMGLNIGLSRPDVREGLSEKTLVAVMWGFSNFDALVTYVESDPVDASSKDLDMLAKFKRRYGYPAFIQILLGRDYAGNTLIIQPNAELASRFIDQELAVNPKDGTRVAVVRTRNDGDAWLNQYLDRTMKVYRGQLVENLSSVLLGSVDKDTDTFLSILPERAYTLSSLVTAHMNALTSGSPAGRTLIVDGVTLDVSAEDLDHAFTLARKNKINIVVVQSQPEVVMWPRFESRLVFDFNRAMAPTNTAIDGVLLQAARFVGYSEGILQYVYHSEAAGVRFSTMDLLPQENKARNVLSAIFSRKRG</sequence>
<dbReference type="EMBL" id="LUKJ01000002">
    <property type="protein sequence ID" value="KZN20740.1"/>
    <property type="molecule type" value="Genomic_DNA"/>
</dbReference>
<evidence type="ECO:0000313" key="2">
    <source>
        <dbReference type="Proteomes" id="UP000076489"/>
    </source>
</evidence>
<name>A0A166QRH0_PSEFL</name>
<dbReference type="OrthoDB" id="6979106at2"/>
<protein>
    <submittedName>
        <fullName evidence="1">Uncharacterized protein</fullName>
    </submittedName>
</protein>
<proteinExistence type="predicted"/>
<gene>
    <name evidence="1" type="ORF">A1D17_04135</name>
</gene>
<dbReference type="Proteomes" id="UP000076489">
    <property type="component" value="Unassembled WGS sequence"/>
</dbReference>
<accession>A0A166QRH0</accession>
<reference evidence="2" key="1">
    <citation type="submission" date="2016-03" db="EMBL/GenBank/DDBJ databases">
        <authorList>
            <person name="Ray J."/>
            <person name="Price M."/>
            <person name="Deutschbauer A."/>
        </authorList>
    </citation>
    <scope>NUCLEOTIDE SEQUENCE [LARGE SCALE GENOMIC DNA]</scope>
    <source>
        <strain evidence="2">FW300-N1B4</strain>
    </source>
</reference>
<dbReference type="RefSeq" id="WP_063340785.1">
    <property type="nucleotide sequence ID" value="NZ_LUKJ01000002.1"/>
</dbReference>
<organism evidence="1 2">
    <name type="scientific">Pseudomonas fluorescens</name>
    <dbReference type="NCBI Taxonomy" id="294"/>
    <lineage>
        <taxon>Bacteria</taxon>
        <taxon>Pseudomonadati</taxon>
        <taxon>Pseudomonadota</taxon>
        <taxon>Gammaproteobacteria</taxon>
        <taxon>Pseudomonadales</taxon>
        <taxon>Pseudomonadaceae</taxon>
        <taxon>Pseudomonas</taxon>
    </lineage>
</organism>
<comment type="caution">
    <text evidence="1">The sequence shown here is derived from an EMBL/GenBank/DDBJ whole genome shotgun (WGS) entry which is preliminary data.</text>
</comment>
<dbReference type="AlphaFoldDB" id="A0A166QRH0"/>
<evidence type="ECO:0000313" key="1">
    <source>
        <dbReference type="EMBL" id="KZN20740.1"/>
    </source>
</evidence>